<keyword evidence="2" id="KW-1185">Reference proteome</keyword>
<dbReference type="KEGG" id="ahm:TL08_24565"/>
<gene>
    <name evidence="1" type="ORF">TL08_24565</name>
</gene>
<evidence type="ECO:0000313" key="1">
    <source>
        <dbReference type="EMBL" id="AOS65691.1"/>
    </source>
</evidence>
<evidence type="ECO:0000313" key="2">
    <source>
        <dbReference type="Proteomes" id="UP000095210"/>
    </source>
</evidence>
<dbReference type="EMBL" id="CP014859">
    <property type="protein sequence ID" value="AOS65691.1"/>
    <property type="molecule type" value="Genomic_DNA"/>
</dbReference>
<dbReference type="AlphaFoldDB" id="A0AAC9HVC4"/>
<name>A0AAC9HVC4_9PSEU</name>
<sequence length="48" mass="5812">MISVPGLRYLPYWLDDEAKLLARIDVAAWSNELRRRVQQYGHRYDYGR</sequence>
<organism evidence="1 2">
    <name type="scientific">Actinoalloteichus hymeniacidonis</name>
    <dbReference type="NCBI Taxonomy" id="340345"/>
    <lineage>
        <taxon>Bacteria</taxon>
        <taxon>Bacillati</taxon>
        <taxon>Actinomycetota</taxon>
        <taxon>Actinomycetes</taxon>
        <taxon>Pseudonocardiales</taxon>
        <taxon>Pseudonocardiaceae</taxon>
        <taxon>Actinoalloteichus</taxon>
    </lineage>
</organism>
<reference evidence="2" key="1">
    <citation type="submission" date="2016-03" db="EMBL/GenBank/DDBJ databases">
        <title>Complete genome sequence of the type strain Actinoalloteichus hymeniacidonis DSM 45092.</title>
        <authorList>
            <person name="Schaffert L."/>
            <person name="Albersmeier A."/>
            <person name="Winkler A."/>
            <person name="Kalinowski J."/>
            <person name="Zotchev S."/>
            <person name="Ruckert C."/>
        </authorList>
    </citation>
    <scope>NUCLEOTIDE SEQUENCE [LARGE SCALE GENOMIC DNA]</scope>
    <source>
        <strain evidence="2">HPA177(T) (DSM 45092(T))</strain>
    </source>
</reference>
<accession>A0AAC9HVC4</accession>
<protein>
    <submittedName>
        <fullName evidence="1">Uncharacterized protein</fullName>
    </submittedName>
</protein>
<dbReference type="Proteomes" id="UP000095210">
    <property type="component" value="Chromosome"/>
</dbReference>
<proteinExistence type="predicted"/>